<evidence type="ECO:0000313" key="2">
    <source>
        <dbReference type="EMBL" id="MFD2311258.1"/>
    </source>
</evidence>
<dbReference type="RefSeq" id="WP_265722189.1">
    <property type="nucleotide sequence ID" value="NZ_JAPIVK010000019.1"/>
</dbReference>
<sequence length="149" mass="16535">MFKLNRTFLAALCIGLSGIAAAQAQSTEEMNATLDDLFGDHAPYHAFFEKLKKAVAENDKKAVAAMVDYPFKARIDDRAVTIRDAAHFVEDYDKVFTSKVRKAVSSQTYPNLFANWQGVMIGDGEIWFGGICSDETCKQQTVRITAVND</sequence>
<keyword evidence="1" id="KW-0732">Signal</keyword>
<protein>
    <submittedName>
        <fullName evidence="2">Uncharacterized protein</fullName>
    </submittedName>
</protein>
<accession>A0ABW5ECD6</accession>
<keyword evidence="3" id="KW-1185">Reference proteome</keyword>
<feature type="chain" id="PRO_5045655063" evidence="1">
    <location>
        <begin position="25"/>
        <end position="149"/>
    </location>
</feature>
<dbReference type="EMBL" id="JBHUJD010000015">
    <property type="protein sequence ID" value="MFD2311258.1"/>
    <property type="molecule type" value="Genomic_DNA"/>
</dbReference>
<comment type="caution">
    <text evidence="2">The sequence shown here is derived from an EMBL/GenBank/DDBJ whole genome shotgun (WGS) entry which is preliminary data.</text>
</comment>
<evidence type="ECO:0000256" key="1">
    <source>
        <dbReference type="SAM" id="SignalP"/>
    </source>
</evidence>
<proteinExistence type="predicted"/>
<name>A0ABW5ECD6_9GAMM</name>
<dbReference type="Proteomes" id="UP001597425">
    <property type="component" value="Unassembled WGS sequence"/>
</dbReference>
<organism evidence="2 3">
    <name type="scientific">Microbulbifer halophilus</name>
    <dbReference type="NCBI Taxonomy" id="453963"/>
    <lineage>
        <taxon>Bacteria</taxon>
        <taxon>Pseudomonadati</taxon>
        <taxon>Pseudomonadota</taxon>
        <taxon>Gammaproteobacteria</taxon>
        <taxon>Cellvibrionales</taxon>
        <taxon>Microbulbiferaceae</taxon>
        <taxon>Microbulbifer</taxon>
    </lineage>
</organism>
<feature type="signal peptide" evidence="1">
    <location>
        <begin position="1"/>
        <end position="24"/>
    </location>
</feature>
<gene>
    <name evidence="2" type="ORF">ACFSKX_12605</name>
</gene>
<evidence type="ECO:0000313" key="3">
    <source>
        <dbReference type="Proteomes" id="UP001597425"/>
    </source>
</evidence>
<reference evidence="3" key="1">
    <citation type="journal article" date="2019" name="Int. J. Syst. Evol. Microbiol.">
        <title>The Global Catalogue of Microorganisms (GCM) 10K type strain sequencing project: providing services to taxonomists for standard genome sequencing and annotation.</title>
        <authorList>
            <consortium name="The Broad Institute Genomics Platform"/>
            <consortium name="The Broad Institute Genome Sequencing Center for Infectious Disease"/>
            <person name="Wu L."/>
            <person name="Ma J."/>
        </authorList>
    </citation>
    <scope>NUCLEOTIDE SEQUENCE [LARGE SCALE GENOMIC DNA]</scope>
    <source>
        <strain evidence="3">KCTC 12848</strain>
    </source>
</reference>